<sequence length="318" mass="36534">MDYFHLSTFTAWTCAWKPFVYLRLIGALIPPCVVLWISVERFLAVFAPATYRKNISPNSHLPLIAILSYTVVAVIIAYTMSWYHRMVPVEAYCGRKNAFTRNYTTFVYLADFFGFFIALVINCVTLCGLGRLYTQREHRFEVKRQLKRIHYLLIISLVSTLTVAIPNGISLTSAWFHRLNIALSDPANWMIAAKCSVNLFVYLLLKAGYRQRVYEILGCLSNDHRLSRRFGAGLSQHHGGGPVIETLQQQQELKRDSIVDLAKMMAFKQTEWRSTRKFCGGQMLNVTNLVTDNRDILPSERRENARKAWALSRYVSST</sequence>
<evidence type="ECO:0000259" key="6">
    <source>
        <dbReference type="PROSITE" id="PS50262"/>
    </source>
</evidence>
<reference evidence="8" key="2">
    <citation type="submission" date="2016-06" db="UniProtKB">
        <authorList>
            <consortium name="WormBaseParasite"/>
        </authorList>
    </citation>
    <scope>IDENTIFICATION</scope>
</reference>
<evidence type="ECO:0000313" key="8">
    <source>
        <dbReference type="WBParaSite" id="GPLIN_000516400"/>
    </source>
</evidence>
<dbReference type="AlphaFoldDB" id="A0A183BX25"/>
<evidence type="ECO:0000313" key="7">
    <source>
        <dbReference type="Proteomes" id="UP000050741"/>
    </source>
</evidence>
<dbReference type="InterPro" id="IPR047130">
    <property type="entry name" value="7TM_GPCR_Srsx_nematod"/>
</dbReference>
<evidence type="ECO:0000256" key="1">
    <source>
        <dbReference type="ARBA" id="ARBA00004370"/>
    </source>
</evidence>
<dbReference type="InterPro" id="IPR017452">
    <property type="entry name" value="GPCR_Rhodpsn_7TM"/>
</dbReference>
<keyword evidence="4 5" id="KW-0472">Membrane</keyword>
<dbReference type="PROSITE" id="PS50262">
    <property type="entry name" value="G_PROTEIN_RECEP_F1_2"/>
    <property type="match status" value="1"/>
</dbReference>
<dbReference type="Pfam" id="PF10320">
    <property type="entry name" value="7TM_GPCR_Srsx"/>
    <property type="match status" value="1"/>
</dbReference>
<organism evidence="7 8">
    <name type="scientific">Globodera pallida</name>
    <name type="common">Potato cyst nematode worm</name>
    <name type="synonym">Heterodera pallida</name>
    <dbReference type="NCBI Taxonomy" id="36090"/>
    <lineage>
        <taxon>Eukaryota</taxon>
        <taxon>Metazoa</taxon>
        <taxon>Ecdysozoa</taxon>
        <taxon>Nematoda</taxon>
        <taxon>Chromadorea</taxon>
        <taxon>Rhabditida</taxon>
        <taxon>Tylenchina</taxon>
        <taxon>Tylenchomorpha</taxon>
        <taxon>Tylenchoidea</taxon>
        <taxon>Heteroderidae</taxon>
        <taxon>Heteroderinae</taxon>
        <taxon>Globodera</taxon>
    </lineage>
</organism>
<dbReference type="GO" id="GO:0016020">
    <property type="term" value="C:membrane"/>
    <property type="evidence" value="ECO:0007669"/>
    <property type="project" value="UniProtKB-SubCell"/>
</dbReference>
<dbReference type="PANTHER" id="PTHR23360:SF29">
    <property type="entry name" value="G_PROTEIN_RECEP_F1_2 DOMAIN-CONTAINING PROTEIN"/>
    <property type="match status" value="1"/>
</dbReference>
<keyword evidence="3 5" id="KW-1133">Transmembrane helix</keyword>
<keyword evidence="7" id="KW-1185">Reference proteome</keyword>
<proteinExistence type="predicted"/>
<protein>
    <submittedName>
        <fullName evidence="8">G_PROTEIN_RECEP_F1_2 domain-containing protein</fullName>
    </submittedName>
</protein>
<evidence type="ECO:0000256" key="5">
    <source>
        <dbReference type="SAM" id="Phobius"/>
    </source>
</evidence>
<dbReference type="WBParaSite" id="GPLIN_000516400">
    <property type="protein sequence ID" value="GPLIN_000516400"/>
    <property type="gene ID" value="GPLIN_000516400"/>
</dbReference>
<dbReference type="PANTHER" id="PTHR23360">
    <property type="entry name" value="G-PROTEIN COUPLED RECEPTORS FAMILY 1 PROFILE DOMAIN-CONTAINING PROTEIN-RELATED"/>
    <property type="match status" value="1"/>
</dbReference>
<feature type="transmembrane region" description="Helical" evidence="5">
    <location>
        <begin position="20"/>
        <end position="39"/>
    </location>
</feature>
<dbReference type="Proteomes" id="UP000050741">
    <property type="component" value="Unassembled WGS sequence"/>
</dbReference>
<dbReference type="Gene3D" id="1.20.1070.10">
    <property type="entry name" value="Rhodopsin 7-helix transmembrane proteins"/>
    <property type="match status" value="1"/>
</dbReference>
<evidence type="ECO:0000256" key="4">
    <source>
        <dbReference type="ARBA" id="ARBA00023136"/>
    </source>
</evidence>
<evidence type="ECO:0000256" key="2">
    <source>
        <dbReference type="ARBA" id="ARBA00022692"/>
    </source>
</evidence>
<feature type="transmembrane region" description="Helical" evidence="5">
    <location>
        <begin position="151"/>
        <end position="175"/>
    </location>
</feature>
<dbReference type="InterPro" id="IPR019424">
    <property type="entry name" value="7TM_GPCR_Srsx"/>
</dbReference>
<evidence type="ECO:0000256" key="3">
    <source>
        <dbReference type="ARBA" id="ARBA00022989"/>
    </source>
</evidence>
<feature type="domain" description="G-protein coupled receptors family 1 profile" evidence="6">
    <location>
        <begin position="37"/>
        <end position="202"/>
    </location>
</feature>
<keyword evidence="2 5" id="KW-0812">Transmembrane</keyword>
<dbReference type="SUPFAM" id="SSF81321">
    <property type="entry name" value="Family A G protein-coupled receptor-like"/>
    <property type="match status" value="1"/>
</dbReference>
<feature type="transmembrane region" description="Helical" evidence="5">
    <location>
        <begin position="187"/>
        <end position="205"/>
    </location>
</feature>
<comment type="subcellular location">
    <subcellularLocation>
        <location evidence="1">Membrane</location>
    </subcellularLocation>
</comment>
<feature type="transmembrane region" description="Helical" evidence="5">
    <location>
        <begin position="60"/>
        <end position="83"/>
    </location>
</feature>
<dbReference type="CDD" id="cd00637">
    <property type="entry name" value="7tm_classA_rhodopsin-like"/>
    <property type="match status" value="1"/>
</dbReference>
<feature type="transmembrane region" description="Helical" evidence="5">
    <location>
        <begin position="103"/>
        <end position="130"/>
    </location>
</feature>
<reference evidence="7" key="1">
    <citation type="submission" date="2014-05" db="EMBL/GenBank/DDBJ databases">
        <title>The genome and life-stage specific transcriptomes of Globodera pallida elucidate key aspects of plant parasitism by a cyst nematode.</title>
        <authorList>
            <person name="Cotton J.A."/>
            <person name="Lilley C.J."/>
            <person name="Jones L.M."/>
            <person name="Kikuchi T."/>
            <person name="Reid A.J."/>
            <person name="Thorpe P."/>
            <person name="Tsai I.J."/>
            <person name="Beasley H."/>
            <person name="Blok V."/>
            <person name="Cock P.J.A."/>
            <person name="Van den Akker S.E."/>
            <person name="Holroyd N."/>
            <person name="Hunt M."/>
            <person name="Mantelin S."/>
            <person name="Naghra H."/>
            <person name="Pain A."/>
            <person name="Palomares-Rius J.E."/>
            <person name="Zarowiecki M."/>
            <person name="Berriman M."/>
            <person name="Jones J.T."/>
            <person name="Urwin P.E."/>
        </authorList>
    </citation>
    <scope>NUCLEOTIDE SEQUENCE [LARGE SCALE GENOMIC DNA]</scope>
    <source>
        <strain evidence="7">Lindley</strain>
    </source>
</reference>
<accession>A0A183BX25</accession>
<name>A0A183BX25_GLOPA</name>